<name>A0A7R8Z0B8_HERIL</name>
<accession>A0A7R8Z0B8</accession>
<reference evidence="1 2" key="1">
    <citation type="submission" date="2020-11" db="EMBL/GenBank/DDBJ databases">
        <authorList>
            <person name="Wallbank WR R."/>
            <person name="Pardo Diaz C."/>
            <person name="Kozak K."/>
            <person name="Martin S."/>
            <person name="Jiggins C."/>
            <person name="Moest M."/>
            <person name="Warren A I."/>
            <person name="Generalovic N T."/>
            <person name="Byers J.R.P. K."/>
            <person name="Montejo-Kovacevich G."/>
            <person name="Yen C E."/>
        </authorList>
    </citation>
    <scope>NUCLEOTIDE SEQUENCE [LARGE SCALE GENOMIC DNA]</scope>
</reference>
<proteinExistence type="predicted"/>
<dbReference type="AlphaFoldDB" id="A0A7R8Z0B8"/>
<gene>
    <name evidence="1" type="ORF">HERILL_LOCUS11186</name>
</gene>
<evidence type="ECO:0000313" key="1">
    <source>
        <dbReference type="EMBL" id="CAD7088576.1"/>
    </source>
</evidence>
<organism evidence="1 2">
    <name type="scientific">Hermetia illucens</name>
    <name type="common">Black soldier fly</name>
    <dbReference type="NCBI Taxonomy" id="343691"/>
    <lineage>
        <taxon>Eukaryota</taxon>
        <taxon>Metazoa</taxon>
        <taxon>Ecdysozoa</taxon>
        <taxon>Arthropoda</taxon>
        <taxon>Hexapoda</taxon>
        <taxon>Insecta</taxon>
        <taxon>Pterygota</taxon>
        <taxon>Neoptera</taxon>
        <taxon>Endopterygota</taxon>
        <taxon>Diptera</taxon>
        <taxon>Brachycera</taxon>
        <taxon>Stratiomyomorpha</taxon>
        <taxon>Stratiomyidae</taxon>
        <taxon>Hermetiinae</taxon>
        <taxon>Hermetia</taxon>
    </lineage>
</organism>
<dbReference type="EMBL" id="LR899012">
    <property type="protein sequence ID" value="CAD7088576.1"/>
    <property type="molecule type" value="Genomic_DNA"/>
</dbReference>
<sequence>MTSRLLQTLPIAKQANTKMIPTDVRTTNNSASDDQHELRQFSRSDVPHVDLSSHCTRPQMAHEMYEKLHQIAKTRNLTIDPKDLWIAAFTGCSLRYREIEIHNS</sequence>
<dbReference type="Proteomes" id="UP000594454">
    <property type="component" value="Chromosome 4"/>
</dbReference>
<protein>
    <submittedName>
        <fullName evidence="1">Uncharacterized protein</fullName>
    </submittedName>
</protein>
<keyword evidence="2" id="KW-1185">Reference proteome</keyword>
<dbReference type="InParanoid" id="A0A7R8Z0B8"/>
<evidence type="ECO:0000313" key="2">
    <source>
        <dbReference type="Proteomes" id="UP000594454"/>
    </source>
</evidence>